<dbReference type="InterPro" id="IPR036047">
    <property type="entry name" value="F-box-like_dom_sf"/>
</dbReference>
<dbReference type="EnsemblProtists" id="EOD38342">
    <property type="protein sequence ID" value="EOD38342"/>
    <property type="gene ID" value="EMIHUDRAFT_224734"/>
</dbReference>
<evidence type="ECO:0000313" key="1">
    <source>
        <dbReference type="EnsemblProtists" id="EOD38342"/>
    </source>
</evidence>
<sequence>MNEAARSNPDVQSSPALLLVTDLIFHVHGHCSDARQLFRSREVCQEWRRSIDAPEQSELWRGLLVKRCGLRRHVALPSQLPTTTWRAAYLLALGPIVTFGSLVTDNGRHFSTEQLDEMLQWLVRLADLAATEARCPFGHLFGIDARGWTYAAVFKSGKRKGGLGGGGSDLQAHVQEWWRPAVMALTERVRASVNDAPLEARSAACRSVRSFVHLMSSVVMRWGCSGGGSSTAEWMAQSVRDAEPACVALERMAQ</sequence>
<dbReference type="KEGG" id="ehx:EMIHUDRAFT_224734"/>
<name>A0A0D3KRF7_EMIH1</name>
<dbReference type="RefSeq" id="XP_005790771.1">
    <property type="nucleotide sequence ID" value="XM_005790714.1"/>
</dbReference>
<proteinExistence type="predicted"/>
<organism evidence="1 2">
    <name type="scientific">Emiliania huxleyi (strain CCMP1516)</name>
    <dbReference type="NCBI Taxonomy" id="280463"/>
    <lineage>
        <taxon>Eukaryota</taxon>
        <taxon>Haptista</taxon>
        <taxon>Haptophyta</taxon>
        <taxon>Prymnesiophyceae</taxon>
        <taxon>Isochrysidales</taxon>
        <taxon>Noelaerhabdaceae</taxon>
        <taxon>Emiliania</taxon>
    </lineage>
</organism>
<reference evidence="2" key="1">
    <citation type="journal article" date="2013" name="Nature">
        <title>Pan genome of the phytoplankton Emiliania underpins its global distribution.</title>
        <authorList>
            <person name="Read B.A."/>
            <person name="Kegel J."/>
            <person name="Klute M.J."/>
            <person name="Kuo A."/>
            <person name="Lefebvre S.C."/>
            <person name="Maumus F."/>
            <person name="Mayer C."/>
            <person name="Miller J."/>
            <person name="Monier A."/>
            <person name="Salamov A."/>
            <person name="Young J."/>
            <person name="Aguilar M."/>
            <person name="Claverie J.M."/>
            <person name="Frickenhaus S."/>
            <person name="Gonzalez K."/>
            <person name="Herman E.K."/>
            <person name="Lin Y.C."/>
            <person name="Napier J."/>
            <person name="Ogata H."/>
            <person name="Sarno A.F."/>
            <person name="Shmutz J."/>
            <person name="Schroeder D."/>
            <person name="de Vargas C."/>
            <person name="Verret F."/>
            <person name="von Dassow P."/>
            <person name="Valentin K."/>
            <person name="Van de Peer Y."/>
            <person name="Wheeler G."/>
            <person name="Dacks J.B."/>
            <person name="Delwiche C.F."/>
            <person name="Dyhrman S.T."/>
            <person name="Glockner G."/>
            <person name="John U."/>
            <person name="Richards T."/>
            <person name="Worden A.Z."/>
            <person name="Zhang X."/>
            <person name="Grigoriev I.V."/>
            <person name="Allen A.E."/>
            <person name="Bidle K."/>
            <person name="Borodovsky M."/>
            <person name="Bowler C."/>
            <person name="Brownlee C."/>
            <person name="Cock J.M."/>
            <person name="Elias M."/>
            <person name="Gladyshev V.N."/>
            <person name="Groth M."/>
            <person name="Guda C."/>
            <person name="Hadaegh A."/>
            <person name="Iglesias-Rodriguez M.D."/>
            <person name="Jenkins J."/>
            <person name="Jones B.M."/>
            <person name="Lawson T."/>
            <person name="Leese F."/>
            <person name="Lindquist E."/>
            <person name="Lobanov A."/>
            <person name="Lomsadze A."/>
            <person name="Malik S.B."/>
            <person name="Marsh M.E."/>
            <person name="Mackinder L."/>
            <person name="Mock T."/>
            <person name="Mueller-Roeber B."/>
            <person name="Pagarete A."/>
            <person name="Parker M."/>
            <person name="Probert I."/>
            <person name="Quesneville H."/>
            <person name="Raines C."/>
            <person name="Rensing S.A."/>
            <person name="Riano-Pachon D.M."/>
            <person name="Richier S."/>
            <person name="Rokitta S."/>
            <person name="Shiraiwa Y."/>
            <person name="Soanes D.M."/>
            <person name="van der Giezen M."/>
            <person name="Wahlund T.M."/>
            <person name="Williams B."/>
            <person name="Wilson W."/>
            <person name="Wolfe G."/>
            <person name="Wurch L.L."/>
        </authorList>
    </citation>
    <scope>NUCLEOTIDE SEQUENCE</scope>
</reference>
<dbReference type="GeneID" id="17283612"/>
<protein>
    <recommendedName>
        <fullName evidence="3">F-box domain-containing protein</fullName>
    </recommendedName>
</protein>
<keyword evidence="2" id="KW-1185">Reference proteome</keyword>
<accession>A0A0D3KRF7</accession>
<reference evidence="1" key="2">
    <citation type="submission" date="2024-10" db="UniProtKB">
        <authorList>
            <consortium name="EnsemblProtists"/>
        </authorList>
    </citation>
    <scope>IDENTIFICATION</scope>
</reference>
<dbReference type="AlphaFoldDB" id="A0A0D3KRF7"/>
<dbReference type="SUPFAM" id="SSF81383">
    <property type="entry name" value="F-box domain"/>
    <property type="match status" value="1"/>
</dbReference>
<dbReference type="PaxDb" id="2903-EOD38342"/>
<evidence type="ECO:0000313" key="2">
    <source>
        <dbReference type="Proteomes" id="UP000013827"/>
    </source>
</evidence>
<dbReference type="Proteomes" id="UP000013827">
    <property type="component" value="Unassembled WGS sequence"/>
</dbReference>
<evidence type="ECO:0008006" key="3">
    <source>
        <dbReference type="Google" id="ProtNLM"/>
    </source>
</evidence>
<dbReference type="HOGENOM" id="CLU_1095967_0_0_1"/>